<dbReference type="GO" id="GO:0005525">
    <property type="term" value="F:GTP binding"/>
    <property type="evidence" value="ECO:0007669"/>
    <property type="project" value="InterPro"/>
</dbReference>
<dbReference type="Pfam" id="PF02212">
    <property type="entry name" value="GED"/>
    <property type="match status" value="1"/>
</dbReference>
<dbReference type="AlphaFoldDB" id="A0A9P5X4N9"/>
<dbReference type="InterPro" id="IPR020850">
    <property type="entry name" value="GED_dom"/>
</dbReference>
<dbReference type="GO" id="GO:0006897">
    <property type="term" value="P:endocytosis"/>
    <property type="evidence" value="ECO:0007669"/>
    <property type="project" value="TreeGrafter"/>
</dbReference>
<dbReference type="GO" id="GO:0005739">
    <property type="term" value="C:mitochondrion"/>
    <property type="evidence" value="ECO:0007669"/>
    <property type="project" value="TreeGrafter"/>
</dbReference>
<dbReference type="Pfam" id="PF01031">
    <property type="entry name" value="Dynamin_M"/>
    <property type="match status" value="1"/>
</dbReference>
<keyword evidence="1" id="KW-0547">Nucleotide-binding</keyword>
<reference evidence="5" key="1">
    <citation type="submission" date="2020-11" db="EMBL/GenBank/DDBJ databases">
        <authorList>
            <consortium name="DOE Joint Genome Institute"/>
            <person name="Ahrendt S."/>
            <person name="Riley R."/>
            <person name="Andreopoulos W."/>
            <person name="Labutti K."/>
            <person name="Pangilinan J."/>
            <person name="Ruiz-Duenas F.J."/>
            <person name="Barrasa J.M."/>
            <person name="Sanchez-Garcia M."/>
            <person name="Camarero S."/>
            <person name="Miyauchi S."/>
            <person name="Serrano A."/>
            <person name="Linde D."/>
            <person name="Babiker R."/>
            <person name="Drula E."/>
            <person name="Ayuso-Fernandez I."/>
            <person name="Pacheco R."/>
            <person name="Padilla G."/>
            <person name="Ferreira P."/>
            <person name="Barriuso J."/>
            <person name="Kellner H."/>
            <person name="Castanera R."/>
            <person name="Alfaro M."/>
            <person name="Ramirez L."/>
            <person name="Pisabarro A.G."/>
            <person name="Kuo A."/>
            <person name="Tritt A."/>
            <person name="Lipzen A."/>
            <person name="He G."/>
            <person name="Yan M."/>
            <person name="Ng V."/>
            <person name="Cullen D."/>
            <person name="Martin F."/>
            <person name="Rosso M.-N."/>
            <person name="Henrissat B."/>
            <person name="Hibbett D."/>
            <person name="Martinez A.T."/>
            <person name="Grigoriev I.V."/>
        </authorList>
    </citation>
    <scope>NUCLEOTIDE SEQUENCE</scope>
    <source>
        <strain evidence="5">MF-IS2</strain>
    </source>
</reference>
<organism evidence="5 6">
    <name type="scientific">Macrolepiota fuliginosa MF-IS2</name>
    <dbReference type="NCBI Taxonomy" id="1400762"/>
    <lineage>
        <taxon>Eukaryota</taxon>
        <taxon>Fungi</taxon>
        <taxon>Dikarya</taxon>
        <taxon>Basidiomycota</taxon>
        <taxon>Agaricomycotina</taxon>
        <taxon>Agaricomycetes</taxon>
        <taxon>Agaricomycetidae</taxon>
        <taxon>Agaricales</taxon>
        <taxon>Agaricineae</taxon>
        <taxon>Agaricaceae</taxon>
        <taxon>Macrolepiota</taxon>
    </lineage>
</organism>
<dbReference type="InterPro" id="IPR030381">
    <property type="entry name" value="G_DYNAMIN_dom"/>
</dbReference>
<dbReference type="SUPFAM" id="SSF52540">
    <property type="entry name" value="P-loop containing nucleoside triphosphate hydrolases"/>
    <property type="match status" value="1"/>
</dbReference>
<dbReference type="GO" id="GO:0048312">
    <property type="term" value="P:intracellular distribution of mitochondria"/>
    <property type="evidence" value="ECO:0007669"/>
    <property type="project" value="TreeGrafter"/>
</dbReference>
<dbReference type="GO" id="GO:0016559">
    <property type="term" value="P:peroxisome fission"/>
    <property type="evidence" value="ECO:0007669"/>
    <property type="project" value="TreeGrafter"/>
</dbReference>
<evidence type="ECO:0000259" key="3">
    <source>
        <dbReference type="PROSITE" id="PS51388"/>
    </source>
</evidence>
<dbReference type="CDD" id="cd08771">
    <property type="entry name" value="DLP_1"/>
    <property type="match status" value="1"/>
</dbReference>
<dbReference type="GO" id="GO:0003924">
    <property type="term" value="F:GTPase activity"/>
    <property type="evidence" value="ECO:0007669"/>
    <property type="project" value="InterPro"/>
</dbReference>
<keyword evidence="6" id="KW-1185">Reference proteome</keyword>
<dbReference type="EMBL" id="MU151376">
    <property type="protein sequence ID" value="KAF9444433.1"/>
    <property type="molecule type" value="Genomic_DNA"/>
</dbReference>
<evidence type="ECO:0000259" key="4">
    <source>
        <dbReference type="PROSITE" id="PS51718"/>
    </source>
</evidence>
<dbReference type="Gene3D" id="1.20.120.1240">
    <property type="entry name" value="Dynamin, middle domain"/>
    <property type="match status" value="1"/>
</dbReference>
<gene>
    <name evidence="5" type="ORF">P691DRAFT_677583</name>
</gene>
<proteinExistence type="predicted"/>
<evidence type="ECO:0000313" key="6">
    <source>
        <dbReference type="Proteomes" id="UP000807342"/>
    </source>
</evidence>
<dbReference type="PROSITE" id="PS51388">
    <property type="entry name" value="GED"/>
    <property type="match status" value="1"/>
</dbReference>
<protein>
    <recommendedName>
        <fullName evidence="7">P-loop containing nucleoside triphosphate hydrolase protein</fullName>
    </recommendedName>
</protein>
<feature type="domain" description="Dynamin-type G" evidence="4">
    <location>
        <begin position="15"/>
        <end position="327"/>
    </location>
</feature>
<dbReference type="SMART" id="SM00053">
    <property type="entry name" value="DYNc"/>
    <property type="match status" value="1"/>
</dbReference>
<dbReference type="PRINTS" id="PR00195">
    <property type="entry name" value="DYNAMIN"/>
</dbReference>
<evidence type="ECO:0000256" key="2">
    <source>
        <dbReference type="ARBA" id="ARBA00023134"/>
    </source>
</evidence>
<dbReference type="Pfam" id="PF00350">
    <property type="entry name" value="Dynamin_N"/>
    <property type="match status" value="1"/>
</dbReference>
<feature type="domain" description="GED" evidence="3">
    <location>
        <begin position="580"/>
        <end position="673"/>
    </location>
</feature>
<dbReference type="Gene3D" id="3.40.50.300">
    <property type="entry name" value="P-loop containing nucleotide triphosphate hydrolases"/>
    <property type="match status" value="1"/>
</dbReference>
<dbReference type="PROSITE" id="PS51718">
    <property type="entry name" value="G_DYNAMIN_2"/>
    <property type="match status" value="1"/>
</dbReference>
<keyword evidence="2" id="KW-0342">GTP-binding</keyword>
<dbReference type="GO" id="GO:0005874">
    <property type="term" value="C:microtubule"/>
    <property type="evidence" value="ECO:0007669"/>
    <property type="project" value="TreeGrafter"/>
</dbReference>
<dbReference type="PANTHER" id="PTHR11566:SF21">
    <property type="entry name" value="DYNAMIN RELATED PROTEIN 1, ISOFORM A"/>
    <property type="match status" value="1"/>
</dbReference>
<dbReference type="InterPro" id="IPR001401">
    <property type="entry name" value="Dynamin_GTPase"/>
</dbReference>
<name>A0A9P5X4N9_9AGAR</name>
<dbReference type="OrthoDB" id="5061070at2759"/>
<dbReference type="InterPro" id="IPR000375">
    <property type="entry name" value="Dynamin_stalk"/>
</dbReference>
<accession>A0A9P5X4N9</accession>
<evidence type="ECO:0000313" key="5">
    <source>
        <dbReference type="EMBL" id="KAF9444433.1"/>
    </source>
</evidence>
<sequence>MQLLRDLRNLGADTVFDLPKIVVIGSQSAGKSSLIEAVTGINVPRDSGTCTRCPMECTMSSATESWTCTISLRPEGPMEFIAGAERVQRFGPVITNKRDVDIWLRRAQGAILSTDPNKSRWEKMSADEIKRAIRDEDEMRPFTEDTIVVDIQDPDATDLSFVDLPGLIQNSDQNSIDLIKNLVRKHVAGQNTLILVTIPVSDDIQNQGAVVLAKEADPSGRRIIGVLTKPDMLLPGAIGAHQLWKQTLENQNTPNNQNYLQHGYYCVRLPDDASRQKGYTAQNLPNPDYFDVTRPWSEVEDRRRFGVTNLVSDVSALLVQLIEANLPMIRNAVEAALKACLDRLAQLPPLTQGGEPFTNIMLLINGFLRELDAAAQGDSHKSLAQSCRQRYNSLRDEIFASCPQFRPKTQYKRVPSSDYDDDDEDDGQVNVYDIAAVNRVIQECTSWELPGCIPYDVYKTLIKRFLHSWNASLQDCFEEIFRIFSAFLEGLSDNHLAAYRNLKVFVLSHARTQLEQAKKETQASVEKLVSLEGQPFVTQRSDFVAKQEEWMRSYHNVFWPPPKLRNAEVAYTPSWHYRDEIHVMATVRTYFQFAYERFADTTLLMQEHDLVQSLRSKLEPTLISDLMNVRTRAGGLENLLSEDPDIERERREQTNRSVRLAEIKNRLDTFSVI</sequence>
<dbReference type="GO" id="GO:0000266">
    <property type="term" value="P:mitochondrial fission"/>
    <property type="evidence" value="ECO:0007669"/>
    <property type="project" value="TreeGrafter"/>
</dbReference>
<dbReference type="GO" id="GO:0016020">
    <property type="term" value="C:membrane"/>
    <property type="evidence" value="ECO:0007669"/>
    <property type="project" value="TreeGrafter"/>
</dbReference>
<dbReference type="Proteomes" id="UP000807342">
    <property type="component" value="Unassembled WGS sequence"/>
</dbReference>
<dbReference type="InterPro" id="IPR022812">
    <property type="entry name" value="Dynamin"/>
</dbReference>
<dbReference type="PANTHER" id="PTHR11566">
    <property type="entry name" value="DYNAMIN"/>
    <property type="match status" value="1"/>
</dbReference>
<evidence type="ECO:0008006" key="7">
    <source>
        <dbReference type="Google" id="ProtNLM"/>
    </source>
</evidence>
<dbReference type="GO" id="GO:0008017">
    <property type="term" value="F:microtubule binding"/>
    <property type="evidence" value="ECO:0007669"/>
    <property type="project" value="TreeGrafter"/>
</dbReference>
<dbReference type="InterPro" id="IPR027417">
    <property type="entry name" value="P-loop_NTPase"/>
</dbReference>
<dbReference type="InterPro" id="IPR003130">
    <property type="entry name" value="GED"/>
</dbReference>
<comment type="caution">
    <text evidence="5">The sequence shown here is derived from an EMBL/GenBank/DDBJ whole genome shotgun (WGS) entry which is preliminary data.</text>
</comment>
<dbReference type="InterPro" id="IPR045063">
    <property type="entry name" value="Dynamin_N"/>
</dbReference>
<evidence type="ECO:0000256" key="1">
    <source>
        <dbReference type="ARBA" id="ARBA00022741"/>
    </source>
</evidence>